<evidence type="ECO:0000313" key="2">
    <source>
        <dbReference type="EMBL" id="AFZ37995.1"/>
    </source>
</evidence>
<dbReference type="AlphaFoldDB" id="K9XZH3"/>
<accession>K9XZH3</accession>
<keyword evidence="1" id="KW-0812">Transmembrane</keyword>
<reference evidence="3" key="1">
    <citation type="journal article" date="2013" name="Proc. Natl. Acad. Sci. U.S.A.">
        <title>Improving the coverage of the cyanobacterial phylum using diversity-driven genome sequencing.</title>
        <authorList>
            <person name="Shih P.M."/>
            <person name="Wu D."/>
            <person name="Latifi A."/>
            <person name="Axen S.D."/>
            <person name="Fewer D.P."/>
            <person name="Talla E."/>
            <person name="Calteau A."/>
            <person name="Cai F."/>
            <person name="Tandeau de Marsac N."/>
            <person name="Rippka R."/>
            <person name="Herdman M."/>
            <person name="Sivonen K."/>
            <person name="Coursin T."/>
            <person name="Laurent T."/>
            <person name="Goodwin L."/>
            <person name="Nolan M."/>
            <person name="Davenport K.W."/>
            <person name="Han C.S."/>
            <person name="Rubin E.M."/>
            <person name="Eisen J.A."/>
            <person name="Woyke T."/>
            <person name="Gugger M."/>
            <person name="Kerfeld C.A."/>
        </authorList>
    </citation>
    <scope>NUCLEOTIDE SEQUENCE [LARGE SCALE GENOMIC DNA]</scope>
    <source>
        <strain evidence="3">ATCC 29371 / PCC 7437</strain>
        <plasmid evidence="3">Plasmid pSTA7437.01</plasmid>
    </source>
</reference>
<feature type="transmembrane region" description="Helical" evidence="1">
    <location>
        <begin position="140"/>
        <end position="162"/>
    </location>
</feature>
<feature type="transmembrane region" description="Helical" evidence="1">
    <location>
        <begin position="89"/>
        <end position="107"/>
    </location>
</feature>
<gene>
    <name evidence="2" type="ordered locus">Sta7437_4533</name>
</gene>
<keyword evidence="2" id="KW-0614">Plasmid</keyword>
<keyword evidence="3" id="KW-1185">Reference proteome</keyword>
<geneLocation type="plasmid" evidence="2 3">
    <name>pSTA7437.01</name>
</geneLocation>
<sequence>MQTRLDLPPASKQNKIATQKPVNSLMKYLKIRPSDLPYAVGVTAGVVYLAINDAFFVFVLASFALVFGAMYYCAKVIPFLEKTIGHRISIWHVGVLVLGLTMVVGMLEPANALFLQDLENRVTDVIGGTSSGLPPESVALIFNFLRVAFVLFVVAAGIFAFIQAQQGNDPRPIIGTIVIAFGTIMGIDVLTVLIAGAGA</sequence>
<organism evidence="2 3">
    <name type="scientific">Stanieria cyanosphaera (strain ATCC 29371 / PCC 7437)</name>
    <dbReference type="NCBI Taxonomy" id="111780"/>
    <lineage>
        <taxon>Bacteria</taxon>
        <taxon>Bacillati</taxon>
        <taxon>Cyanobacteriota</taxon>
        <taxon>Cyanophyceae</taxon>
        <taxon>Pleurocapsales</taxon>
        <taxon>Dermocarpellaceae</taxon>
        <taxon>Stanieria</taxon>
    </lineage>
</organism>
<evidence type="ECO:0000313" key="3">
    <source>
        <dbReference type="Proteomes" id="UP000010473"/>
    </source>
</evidence>
<dbReference type="EMBL" id="CP003654">
    <property type="protein sequence ID" value="AFZ37995.1"/>
    <property type="molecule type" value="Genomic_DNA"/>
</dbReference>
<name>K9XZH3_STAC7</name>
<feature type="transmembrane region" description="Helical" evidence="1">
    <location>
        <begin position="174"/>
        <end position="197"/>
    </location>
</feature>
<evidence type="ECO:0000256" key="1">
    <source>
        <dbReference type="SAM" id="Phobius"/>
    </source>
</evidence>
<dbReference type="KEGG" id="scs:Sta7437_4533"/>
<keyword evidence="1" id="KW-1133">Transmembrane helix</keyword>
<dbReference type="RefSeq" id="WP_015211908.1">
    <property type="nucleotide sequence ID" value="NC_019765.1"/>
</dbReference>
<proteinExistence type="predicted"/>
<protein>
    <submittedName>
        <fullName evidence="2">Uncharacterized protein</fullName>
    </submittedName>
</protein>
<keyword evidence="1" id="KW-0472">Membrane</keyword>
<dbReference type="HOGENOM" id="CLU_1319178_0_0_3"/>
<dbReference type="Proteomes" id="UP000010473">
    <property type="component" value="Plasmid pSTA7437.01"/>
</dbReference>